<dbReference type="SUPFAM" id="SSF46950">
    <property type="entry name" value="Double-stranded DNA-binding domain"/>
    <property type="match status" value="1"/>
</dbReference>
<feature type="compositionally biased region" description="Acidic residues" evidence="2">
    <location>
        <begin position="120"/>
        <end position="131"/>
    </location>
</feature>
<evidence type="ECO:0000313" key="3">
    <source>
        <dbReference type="EMBL" id="CAE2212446.1"/>
    </source>
</evidence>
<dbReference type="Gene3D" id="1.10.8.140">
    <property type="entry name" value="PDCD5-like"/>
    <property type="match status" value="1"/>
</dbReference>
<evidence type="ECO:0000256" key="2">
    <source>
        <dbReference type="SAM" id="MobiDB-lite"/>
    </source>
</evidence>
<evidence type="ECO:0000256" key="1">
    <source>
        <dbReference type="ARBA" id="ARBA00010490"/>
    </source>
</evidence>
<reference evidence="3" key="1">
    <citation type="submission" date="2021-01" db="EMBL/GenBank/DDBJ databases">
        <authorList>
            <person name="Corre E."/>
            <person name="Pelletier E."/>
            <person name="Niang G."/>
            <person name="Scheremetjew M."/>
            <person name="Finn R."/>
            <person name="Kale V."/>
            <person name="Holt S."/>
            <person name="Cochrane G."/>
            <person name="Meng A."/>
            <person name="Brown T."/>
            <person name="Cohen L."/>
        </authorList>
    </citation>
    <scope>NUCLEOTIDE SEQUENCE</scope>
    <source>
        <strain evidence="3">UIO037</strain>
    </source>
</reference>
<gene>
    <name evidence="3" type="ORF">CPOL0286_LOCUS7006</name>
</gene>
<evidence type="ECO:0008006" key="4">
    <source>
        <dbReference type="Google" id="ProtNLM"/>
    </source>
</evidence>
<dbReference type="PIRSF" id="PIRSF015730">
    <property type="entry name" value="TFAR19"/>
    <property type="match status" value="1"/>
</dbReference>
<dbReference type="GO" id="GO:0005829">
    <property type="term" value="C:cytosol"/>
    <property type="evidence" value="ECO:0007669"/>
    <property type="project" value="TreeGrafter"/>
</dbReference>
<dbReference type="InterPro" id="IPR036883">
    <property type="entry name" value="PDCD5-like_sf"/>
</dbReference>
<feature type="region of interest" description="Disordered" evidence="2">
    <location>
        <begin position="1"/>
        <end position="40"/>
    </location>
</feature>
<dbReference type="GO" id="GO:0005634">
    <property type="term" value="C:nucleus"/>
    <property type="evidence" value="ECO:0007669"/>
    <property type="project" value="TreeGrafter"/>
</dbReference>
<organism evidence="3">
    <name type="scientific">Prymnesium polylepis</name>
    <dbReference type="NCBI Taxonomy" id="72548"/>
    <lineage>
        <taxon>Eukaryota</taxon>
        <taxon>Haptista</taxon>
        <taxon>Haptophyta</taxon>
        <taxon>Prymnesiophyceae</taxon>
        <taxon>Prymnesiales</taxon>
        <taxon>Prymnesiaceae</taxon>
        <taxon>Prymnesium</taxon>
    </lineage>
</organism>
<dbReference type="PANTHER" id="PTHR10840">
    <property type="entry name" value="PROGRAMMED CELL DEATH PROTEIN 5"/>
    <property type="match status" value="1"/>
</dbReference>
<feature type="region of interest" description="Disordered" evidence="2">
    <location>
        <begin position="100"/>
        <end position="131"/>
    </location>
</feature>
<accession>A0A7S4HXV5</accession>
<name>A0A7S4HXV5_9EUKA</name>
<dbReference type="PANTHER" id="PTHR10840:SF0">
    <property type="entry name" value="PROGRAMMED CELL DEATH PROTEIN 5"/>
    <property type="match status" value="1"/>
</dbReference>
<dbReference type="InterPro" id="IPR002836">
    <property type="entry name" value="PDCD5-like"/>
</dbReference>
<comment type="similarity">
    <text evidence="1">Belongs to the PDCD5 family.</text>
</comment>
<dbReference type="Pfam" id="PF01984">
    <property type="entry name" value="dsDNA_bind"/>
    <property type="match status" value="1"/>
</dbReference>
<dbReference type="EMBL" id="HBKO01015365">
    <property type="protein sequence ID" value="CAE2212446.1"/>
    <property type="molecule type" value="Transcribed_RNA"/>
</dbReference>
<proteinExistence type="inferred from homology"/>
<dbReference type="AlphaFoldDB" id="A0A7S4HXV5"/>
<feature type="compositionally biased region" description="Low complexity" evidence="2">
    <location>
        <begin position="24"/>
        <end position="38"/>
    </location>
</feature>
<sequence>MADADAKALQAQLASAGGGMPTNQQQAAQQQEKAAQEQQMREDLLTKMVAADARERLANIKIVKPDKGKQLEDMIINMGRQGRLQQQLDDKGLKAMLEQISEHSGGAQPKITIDRRRFMDDDDSDVDLDGL</sequence>
<dbReference type="GO" id="GO:0003677">
    <property type="term" value="F:DNA binding"/>
    <property type="evidence" value="ECO:0007669"/>
    <property type="project" value="InterPro"/>
</dbReference>
<protein>
    <recommendedName>
        <fullName evidence="4">Programmed cell death protein 5</fullName>
    </recommendedName>
</protein>